<dbReference type="Proteomes" id="UP000321306">
    <property type="component" value="Unassembled WGS sequence"/>
</dbReference>
<protein>
    <submittedName>
        <fullName evidence="1">Uncharacterized protein</fullName>
    </submittedName>
</protein>
<proteinExistence type="predicted"/>
<accession>A0A511N6W0</accession>
<evidence type="ECO:0000313" key="1">
    <source>
        <dbReference type="EMBL" id="GEM48560.1"/>
    </source>
</evidence>
<dbReference type="EMBL" id="BJXB01000022">
    <property type="protein sequence ID" value="GEM48560.1"/>
    <property type="molecule type" value="Genomic_DNA"/>
</dbReference>
<evidence type="ECO:0000313" key="2">
    <source>
        <dbReference type="Proteomes" id="UP000321306"/>
    </source>
</evidence>
<keyword evidence="2" id="KW-1185">Reference proteome</keyword>
<organism evidence="1 2">
    <name type="scientific">Deinococcus cellulosilyticus (strain DSM 18568 / NBRC 106333 / KACC 11606 / 5516J-15)</name>
    <dbReference type="NCBI Taxonomy" id="1223518"/>
    <lineage>
        <taxon>Bacteria</taxon>
        <taxon>Thermotogati</taxon>
        <taxon>Deinococcota</taxon>
        <taxon>Deinococci</taxon>
        <taxon>Deinococcales</taxon>
        <taxon>Deinococcaceae</taxon>
        <taxon>Deinococcus</taxon>
    </lineage>
</organism>
<gene>
    <name evidence="1" type="ORF">DC3_41950</name>
</gene>
<name>A0A511N6W0_DEIC1</name>
<reference evidence="1 2" key="1">
    <citation type="submission" date="2019-07" db="EMBL/GenBank/DDBJ databases">
        <title>Whole genome shotgun sequence of Deinococcus cellulosilyticus NBRC 106333.</title>
        <authorList>
            <person name="Hosoyama A."/>
            <person name="Uohara A."/>
            <person name="Ohji S."/>
            <person name="Ichikawa N."/>
        </authorList>
    </citation>
    <scope>NUCLEOTIDE SEQUENCE [LARGE SCALE GENOMIC DNA]</scope>
    <source>
        <strain evidence="1 2">NBRC 106333</strain>
    </source>
</reference>
<dbReference type="AlphaFoldDB" id="A0A511N6W0"/>
<sequence>MAGKWVTCHQIGIYDFALTKGKKYQVLKVKEDLREIRLRGDNQRHRWYPTWYFDLSGGDVPILKKITVDDPIDDPFCDYVEVTLTLSDGNRRWCVCATPSYFQRYIEDGIQAKEVGEGENRRVALQLLGAPKFAPGGKTFLHFNIPHLVMFSELSEATIWTAMKHMDDQGELEASSVPYSHARMENDLENE</sequence>
<comment type="caution">
    <text evidence="1">The sequence shown here is derived from an EMBL/GenBank/DDBJ whole genome shotgun (WGS) entry which is preliminary data.</text>
</comment>